<evidence type="ECO:0000313" key="5">
    <source>
        <dbReference type="Proteomes" id="UP000092871"/>
    </source>
</evidence>
<dbReference type="RefSeq" id="WP_067034305.1">
    <property type="nucleotide sequence ID" value="NZ_FLRA01000011.1"/>
</dbReference>
<reference evidence="3 4" key="1">
    <citation type="submission" date="2016-06" db="EMBL/GenBank/DDBJ databases">
        <authorList>
            <person name="Rodrigo-Torres L."/>
            <person name="Arahal D.R."/>
        </authorList>
    </citation>
    <scope>NUCLEOTIDE SEQUENCE [LARGE SCALE GENOMIC DNA]</scope>
    <source>
        <strain evidence="3 4">CECT 5116</strain>
    </source>
</reference>
<evidence type="ECO:0000313" key="2">
    <source>
        <dbReference type="EMBL" id="SBT17407.1"/>
    </source>
</evidence>
<feature type="transmembrane region" description="Helical" evidence="1">
    <location>
        <begin position="6"/>
        <end position="25"/>
    </location>
</feature>
<keyword evidence="4" id="KW-1185">Reference proteome</keyword>
<evidence type="ECO:0000313" key="3">
    <source>
        <dbReference type="EMBL" id="SBT19599.1"/>
    </source>
</evidence>
<keyword evidence="1" id="KW-0812">Transmembrane</keyword>
<accession>A0A1C3JQL2</accession>
<reference evidence="2 5" key="2">
    <citation type="submission" date="2016-06" db="EMBL/GenBank/DDBJ databases">
        <authorList>
            <person name="Kjaerup R.B."/>
            <person name="Dalgaard T.S."/>
            <person name="Juul-Madsen H.R."/>
        </authorList>
    </citation>
    <scope>NUCLEOTIDE SEQUENCE [LARGE SCALE GENOMIC DNA]</scope>
    <source>
        <strain evidence="2 5">CECT 5115</strain>
    </source>
</reference>
<evidence type="ECO:0000256" key="1">
    <source>
        <dbReference type="SAM" id="Phobius"/>
    </source>
</evidence>
<organism evidence="2 5">
    <name type="scientific">Marinomonas gallaica</name>
    <dbReference type="NCBI Taxonomy" id="1806667"/>
    <lineage>
        <taxon>Bacteria</taxon>
        <taxon>Pseudomonadati</taxon>
        <taxon>Pseudomonadota</taxon>
        <taxon>Gammaproteobacteria</taxon>
        <taxon>Oceanospirillales</taxon>
        <taxon>Oceanospirillaceae</taxon>
        <taxon>Marinomonas</taxon>
    </lineage>
</organism>
<keyword evidence="1" id="KW-0472">Membrane</keyword>
<dbReference type="AlphaFoldDB" id="A0A1C3JQL2"/>
<dbReference type="EMBL" id="FLRB01000002">
    <property type="protein sequence ID" value="SBT19599.1"/>
    <property type="molecule type" value="Genomic_DNA"/>
</dbReference>
<protein>
    <submittedName>
        <fullName evidence="2">Uncharacterized protein</fullName>
    </submittedName>
</protein>
<dbReference type="Proteomes" id="UP000092871">
    <property type="component" value="Unassembled WGS sequence"/>
</dbReference>
<evidence type="ECO:0000313" key="4">
    <source>
        <dbReference type="Proteomes" id="UP000092840"/>
    </source>
</evidence>
<dbReference type="OrthoDB" id="6107053at2"/>
<sequence>MSKVHRGWVSVPVLMLVIVFGMLMVRYQTSLQSNELWRTQQKLSRENTIWHESYVLLSFMSASVSLCSDFCPPESGHWTKNNTSVGHVWLQKQRVNHLAVERWCVTRDQQRIRCWWIHDDGRYSTSVLNH</sequence>
<dbReference type="EMBL" id="FLRA01000011">
    <property type="protein sequence ID" value="SBT17407.1"/>
    <property type="molecule type" value="Genomic_DNA"/>
</dbReference>
<keyword evidence="1" id="KW-1133">Transmembrane helix</keyword>
<proteinExistence type="predicted"/>
<gene>
    <name evidence="2" type="ORF">MGA5115_01518</name>
    <name evidence="3" type="ORF">MGA5116_00172</name>
</gene>
<dbReference type="Proteomes" id="UP000092840">
    <property type="component" value="Unassembled WGS sequence"/>
</dbReference>
<name>A0A1C3JQL2_9GAMM</name>